<accession>A0A1C4V9Q1</accession>
<dbReference type="PROSITE" id="PS51257">
    <property type="entry name" value="PROKAR_LIPOPROTEIN"/>
    <property type="match status" value="1"/>
</dbReference>
<keyword evidence="6" id="KW-1185">Reference proteome</keyword>
<evidence type="ECO:0000256" key="2">
    <source>
        <dbReference type="ARBA" id="ARBA00023125"/>
    </source>
</evidence>
<dbReference type="EMBL" id="FMCS01000002">
    <property type="protein sequence ID" value="SCE80774.1"/>
    <property type="molecule type" value="Genomic_DNA"/>
</dbReference>
<dbReference type="RefSeq" id="WP_091260275.1">
    <property type="nucleotide sequence ID" value="NZ_FMCS01000002.1"/>
</dbReference>
<dbReference type="SMART" id="SM00418">
    <property type="entry name" value="HTH_ARSR"/>
    <property type="match status" value="1"/>
</dbReference>
<sequence>MLRLHLGPADLCRVRFVDRLHPVGTAMLACQALHDPAAAAMAPDLVAAAGTATSARGVRAAATSLRHLLPARGRLPDFLTPFDGLDSVAAGLAAIRSTPARRVREEVAASYREVAATPLRRAFAAADPTVLDLFGRALDTWFGAVLAPHWSTLTTVHQRQLADAAHRLARRGLAGLFDGLHPAIRWRPPVLEVRTWWSGEVTGTGEGMVLLPSPVAGPLPRVLVEPGRPVLLVYPAAMPARATDPAVDPLAGVLGATRAAMLRRLAEPGPHTTTALARGVGVGLSTASEHATALRAAGLVATERDGAAVRHRLTPLGADLIGRPAADD</sequence>
<name>A0A1C4V9Q1_9ACTN</name>
<dbReference type="GO" id="GO:0003700">
    <property type="term" value="F:DNA-binding transcription factor activity"/>
    <property type="evidence" value="ECO:0007669"/>
    <property type="project" value="InterPro"/>
</dbReference>
<evidence type="ECO:0000256" key="3">
    <source>
        <dbReference type="ARBA" id="ARBA00023163"/>
    </source>
</evidence>
<dbReference type="Pfam" id="PF12840">
    <property type="entry name" value="HTH_20"/>
    <property type="match status" value="1"/>
</dbReference>
<dbReference type="Gene3D" id="1.10.10.10">
    <property type="entry name" value="Winged helix-like DNA-binding domain superfamily/Winged helix DNA-binding domain"/>
    <property type="match status" value="1"/>
</dbReference>
<gene>
    <name evidence="5" type="ORF">GA0070214_102167</name>
</gene>
<dbReference type="AlphaFoldDB" id="A0A1C4V9Q1"/>
<feature type="domain" description="HTH arsR-type" evidence="4">
    <location>
        <begin position="252"/>
        <end position="322"/>
    </location>
</feature>
<dbReference type="InterPro" id="IPR036388">
    <property type="entry name" value="WH-like_DNA-bd_sf"/>
</dbReference>
<dbReference type="Proteomes" id="UP000199629">
    <property type="component" value="Unassembled WGS sequence"/>
</dbReference>
<dbReference type="InterPro" id="IPR036390">
    <property type="entry name" value="WH_DNA-bd_sf"/>
</dbReference>
<evidence type="ECO:0000259" key="4">
    <source>
        <dbReference type="SMART" id="SM00418"/>
    </source>
</evidence>
<dbReference type="InterPro" id="IPR001845">
    <property type="entry name" value="HTH_ArsR_DNA-bd_dom"/>
</dbReference>
<proteinExistence type="predicted"/>
<dbReference type="CDD" id="cd00090">
    <property type="entry name" value="HTH_ARSR"/>
    <property type="match status" value="1"/>
</dbReference>
<keyword evidence="3" id="KW-0804">Transcription</keyword>
<dbReference type="InterPro" id="IPR051011">
    <property type="entry name" value="Metal_resp_trans_reg"/>
</dbReference>
<dbReference type="GO" id="GO:0003677">
    <property type="term" value="F:DNA binding"/>
    <property type="evidence" value="ECO:0007669"/>
    <property type="project" value="UniProtKB-KW"/>
</dbReference>
<evidence type="ECO:0000313" key="5">
    <source>
        <dbReference type="EMBL" id="SCE80774.1"/>
    </source>
</evidence>
<keyword evidence="1" id="KW-0805">Transcription regulation</keyword>
<evidence type="ECO:0000313" key="6">
    <source>
        <dbReference type="Proteomes" id="UP000199629"/>
    </source>
</evidence>
<dbReference type="InterPro" id="IPR011991">
    <property type="entry name" value="ArsR-like_HTH"/>
</dbReference>
<organism evidence="5 6">
    <name type="scientific">Micromonospora chaiyaphumensis</name>
    <dbReference type="NCBI Taxonomy" id="307119"/>
    <lineage>
        <taxon>Bacteria</taxon>
        <taxon>Bacillati</taxon>
        <taxon>Actinomycetota</taxon>
        <taxon>Actinomycetes</taxon>
        <taxon>Micromonosporales</taxon>
        <taxon>Micromonosporaceae</taxon>
        <taxon>Micromonospora</taxon>
    </lineage>
</organism>
<protein>
    <submittedName>
        <fullName evidence="5">DNA-binding transcriptional regulator, ArsR family</fullName>
    </submittedName>
</protein>
<dbReference type="PANTHER" id="PTHR43132:SF8">
    <property type="entry name" value="HTH-TYPE TRANSCRIPTIONAL REGULATOR KMTR"/>
    <property type="match status" value="1"/>
</dbReference>
<reference evidence="6" key="1">
    <citation type="submission" date="2016-06" db="EMBL/GenBank/DDBJ databases">
        <authorList>
            <person name="Varghese N."/>
            <person name="Submissions Spin"/>
        </authorList>
    </citation>
    <scope>NUCLEOTIDE SEQUENCE [LARGE SCALE GENOMIC DNA]</scope>
    <source>
        <strain evidence="6">DSM 45246</strain>
    </source>
</reference>
<dbReference type="SUPFAM" id="SSF46785">
    <property type="entry name" value="Winged helix' DNA-binding domain"/>
    <property type="match status" value="1"/>
</dbReference>
<dbReference type="PANTHER" id="PTHR43132">
    <property type="entry name" value="ARSENICAL RESISTANCE OPERON REPRESSOR ARSR-RELATED"/>
    <property type="match status" value="1"/>
</dbReference>
<evidence type="ECO:0000256" key="1">
    <source>
        <dbReference type="ARBA" id="ARBA00023015"/>
    </source>
</evidence>
<keyword evidence="2 5" id="KW-0238">DNA-binding</keyword>